<evidence type="ECO:0000313" key="1">
    <source>
        <dbReference type="EMBL" id="AVH79474.1"/>
    </source>
</evidence>
<accession>A0A2P0ZGA4</accession>
<dbReference type="AlphaFoldDB" id="A0A2P0ZGA4"/>
<name>A0A2P0ZGA4_9CYAN</name>
<reference evidence="1" key="1">
    <citation type="journal article" date="2018" name="Science">
        <title>Natural noncanonical protein splicing yields products with diverse ?-amino acid residues.</title>
        <authorList>
            <person name="Morinaka B.I."/>
            <person name="Lakis E."/>
            <person name="Verest M."/>
            <person name="Helf M.J."/>
            <person name="Scalvenzi T."/>
            <person name="Vagstad A.L."/>
            <person name="Sims J."/>
            <person name="Sunagawa S."/>
            <person name="Gugger M."/>
            <person name="Piel J."/>
        </authorList>
    </citation>
    <scope>NUCLEOTIDE SEQUENCE</scope>
    <source>
        <strain evidence="1">PCC 7415</strain>
    </source>
</reference>
<sequence>MCHLKRKFWQYFWRCALVIVLALTFDGWGVESAQAMLRQHHDSPGVLRYHSQVSILDEFGYAWQVLLFKQNYNNPVKNLRLRLVGFPGVVEIAHPQPLEIDTASGKLLLASDAYALTAPASNVGEYELTDVLPKLPTTDALKLHVPGYSGKSLVLDIPNSVVTEWQWLVTEID</sequence>
<dbReference type="Pfam" id="PF11320">
    <property type="entry name" value="DUF3122"/>
    <property type="match status" value="1"/>
</dbReference>
<evidence type="ECO:0008006" key="2">
    <source>
        <dbReference type="Google" id="ProtNLM"/>
    </source>
</evidence>
<protein>
    <recommendedName>
        <fullName evidence="2">DUF3122 domain-containing protein</fullName>
    </recommendedName>
</protein>
<organism evidence="1">
    <name type="scientific">[Tolypothrix] sp. PCC 7415</name>
    <dbReference type="NCBI Taxonomy" id="373957"/>
    <lineage>
        <taxon>Bacteria</taxon>
        <taxon>Bacillati</taxon>
        <taxon>Cyanobacteriota</taxon>
        <taxon>Cyanophyceae</taxon>
        <taxon>Nostocales</taxon>
        <taxon>Fortieaceae</taxon>
        <taxon>Roholtiella</taxon>
    </lineage>
</organism>
<dbReference type="EMBL" id="MG373767">
    <property type="protein sequence ID" value="AVH79474.1"/>
    <property type="molecule type" value="Genomic_DNA"/>
</dbReference>
<proteinExistence type="predicted"/>
<dbReference type="InterPro" id="IPR021469">
    <property type="entry name" value="DUF3122"/>
</dbReference>